<gene>
    <name evidence="1" type="ORF">CK203_099188</name>
</gene>
<dbReference type="Proteomes" id="UP000288805">
    <property type="component" value="Unassembled WGS sequence"/>
</dbReference>
<sequence>MRMMTVAHNSKGSLVTIWIGGLTPLKGNNPLALYIASNLLIQKEKMPKGKGQIYIDNWVHKQKRIVFHAICECLSYHDKAIMLFEPFNVPETNVVQLWMVDEYEKGYLNCITDLSPQFLLLVTTILSI</sequence>
<evidence type="ECO:0000313" key="1">
    <source>
        <dbReference type="EMBL" id="RVW36719.1"/>
    </source>
</evidence>
<name>A0A438DMP0_VITVI</name>
<reference evidence="1 2" key="1">
    <citation type="journal article" date="2018" name="PLoS Genet.">
        <title>Population sequencing reveals clonal diversity and ancestral inbreeding in the grapevine cultivar Chardonnay.</title>
        <authorList>
            <person name="Roach M.J."/>
            <person name="Johnson D.L."/>
            <person name="Bohlmann J."/>
            <person name="van Vuuren H.J."/>
            <person name="Jones S.J."/>
            <person name="Pretorius I.S."/>
            <person name="Schmidt S.A."/>
            <person name="Borneman A.R."/>
        </authorList>
    </citation>
    <scope>NUCLEOTIDE SEQUENCE [LARGE SCALE GENOMIC DNA]</scope>
    <source>
        <strain evidence="2">cv. Chardonnay</strain>
        <tissue evidence="1">Leaf</tissue>
    </source>
</reference>
<dbReference type="EMBL" id="QGNW01001565">
    <property type="protein sequence ID" value="RVW36719.1"/>
    <property type="molecule type" value="Genomic_DNA"/>
</dbReference>
<accession>A0A438DMP0</accession>
<evidence type="ECO:0000313" key="2">
    <source>
        <dbReference type="Proteomes" id="UP000288805"/>
    </source>
</evidence>
<organism evidence="1 2">
    <name type="scientific">Vitis vinifera</name>
    <name type="common">Grape</name>
    <dbReference type="NCBI Taxonomy" id="29760"/>
    <lineage>
        <taxon>Eukaryota</taxon>
        <taxon>Viridiplantae</taxon>
        <taxon>Streptophyta</taxon>
        <taxon>Embryophyta</taxon>
        <taxon>Tracheophyta</taxon>
        <taxon>Spermatophyta</taxon>
        <taxon>Magnoliopsida</taxon>
        <taxon>eudicotyledons</taxon>
        <taxon>Gunneridae</taxon>
        <taxon>Pentapetalae</taxon>
        <taxon>rosids</taxon>
        <taxon>Vitales</taxon>
        <taxon>Vitaceae</taxon>
        <taxon>Viteae</taxon>
        <taxon>Vitis</taxon>
    </lineage>
</organism>
<protein>
    <submittedName>
        <fullName evidence="1">Uncharacterized protein</fullName>
    </submittedName>
</protein>
<dbReference type="AlphaFoldDB" id="A0A438DMP0"/>
<proteinExistence type="predicted"/>
<comment type="caution">
    <text evidence="1">The sequence shown here is derived from an EMBL/GenBank/DDBJ whole genome shotgun (WGS) entry which is preliminary data.</text>
</comment>